<gene>
    <name evidence="9" type="ORF">RL74_17095</name>
</gene>
<accession>A0A0D0PHG6</accession>
<dbReference type="CDD" id="cd07133">
    <property type="entry name" value="ALDH_CALDH_CalB"/>
    <property type="match status" value="1"/>
</dbReference>
<evidence type="ECO:0000256" key="3">
    <source>
        <dbReference type="ARBA" id="ARBA00023027"/>
    </source>
</evidence>
<keyword evidence="2 4" id="KW-0560">Oxidoreductase</keyword>
<dbReference type="RefSeq" id="WP_042730980.1">
    <property type="nucleotide sequence ID" value="NZ_JXNZ01000165.1"/>
</dbReference>
<dbReference type="OrthoDB" id="9812625at2"/>
<organism evidence="9 10">
    <name type="scientific">Pseudomonas fluorescens</name>
    <dbReference type="NCBI Taxonomy" id="294"/>
    <lineage>
        <taxon>Bacteria</taxon>
        <taxon>Pseudomonadati</taxon>
        <taxon>Pseudomonadota</taxon>
        <taxon>Gammaproteobacteria</taxon>
        <taxon>Pseudomonadales</taxon>
        <taxon>Pseudomonadaceae</taxon>
        <taxon>Pseudomonas</taxon>
    </lineage>
</organism>
<dbReference type="InterPro" id="IPR016161">
    <property type="entry name" value="Ald_DH/histidinol_DH"/>
</dbReference>
<dbReference type="Gene3D" id="3.40.309.10">
    <property type="entry name" value="Aldehyde Dehydrogenase, Chain A, domain 2"/>
    <property type="match status" value="1"/>
</dbReference>
<evidence type="ECO:0000256" key="6">
    <source>
        <dbReference type="PROSITE-ProRule" id="PRU10007"/>
    </source>
</evidence>
<dbReference type="InterPro" id="IPR016162">
    <property type="entry name" value="Ald_DH_N"/>
</dbReference>
<dbReference type="SUPFAM" id="SSF53720">
    <property type="entry name" value="ALDH-like"/>
    <property type="match status" value="1"/>
</dbReference>
<feature type="active site" evidence="5">
    <location>
        <position position="255"/>
    </location>
</feature>
<dbReference type="EMBL" id="JXNZ01000165">
    <property type="protein sequence ID" value="KIQ58178.1"/>
    <property type="molecule type" value="Genomic_DNA"/>
</dbReference>
<dbReference type="PANTHER" id="PTHR43570:SF20">
    <property type="entry name" value="ALDEHYDE DEHYDROGENASE ALDX-RELATED"/>
    <property type="match status" value="1"/>
</dbReference>
<evidence type="ECO:0000313" key="9">
    <source>
        <dbReference type="EMBL" id="KIQ58178.1"/>
    </source>
</evidence>
<dbReference type="Proteomes" id="UP000032101">
    <property type="component" value="Unassembled WGS sequence"/>
</dbReference>
<feature type="active site" evidence="5 6">
    <location>
        <position position="221"/>
    </location>
</feature>
<dbReference type="InterPro" id="IPR029510">
    <property type="entry name" value="Ald_DH_CS_GLU"/>
</dbReference>
<feature type="domain" description="Aldehyde dehydrogenase" evidence="8">
    <location>
        <begin position="11"/>
        <end position="448"/>
    </location>
</feature>
<dbReference type="GO" id="GO:0005737">
    <property type="term" value="C:cytoplasm"/>
    <property type="evidence" value="ECO:0007669"/>
    <property type="project" value="TreeGrafter"/>
</dbReference>
<keyword evidence="3" id="KW-0520">NAD</keyword>
<evidence type="ECO:0000256" key="2">
    <source>
        <dbReference type="ARBA" id="ARBA00023002"/>
    </source>
</evidence>
<dbReference type="PIRSF" id="PIRSF036492">
    <property type="entry name" value="ALDH"/>
    <property type="match status" value="1"/>
</dbReference>
<reference evidence="9 10" key="1">
    <citation type="submission" date="2015-01" db="EMBL/GenBank/DDBJ databases">
        <title>Draft Genome Sequence of the Biocontrol and Plant Growth-Promoting Rhizobacteria (PGPR) Pseudomonas fluorescens UM270.</title>
        <authorList>
            <person name="Hernandez-Salmeron J.E."/>
            <person name="Santoyo G."/>
            <person name="Moreno-Hagelsieb G."/>
            <person name="Hernandez-Leon R."/>
        </authorList>
    </citation>
    <scope>NUCLEOTIDE SEQUENCE [LARGE SCALE GENOMIC DNA]</scope>
    <source>
        <strain evidence="9 10">UM270</strain>
    </source>
</reference>
<evidence type="ECO:0000256" key="7">
    <source>
        <dbReference type="RuleBase" id="RU003345"/>
    </source>
</evidence>
<dbReference type="GO" id="GO:0006081">
    <property type="term" value="P:aldehyde metabolic process"/>
    <property type="evidence" value="ECO:0007669"/>
    <property type="project" value="InterPro"/>
</dbReference>
<evidence type="ECO:0000256" key="5">
    <source>
        <dbReference type="PIRSR" id="PIRSR036492-1"/>
    </source>
</evidence>
<dbReference type="GO" id="GO:0004029">
    <property type="term" value="F:aldehyde dehydrogenase (NAD+) activity"/>
    <property type="evidence" value="ECO:0007669"/>
    <property type="project" value="TreeGrafter"/>
</dbReference>
<evidence type="ECO:0000256" key="4">
    <source>
        <dbReference type="PIRNR" id="PIRNR036492"/>
    </source>
</evidence>
<comment type="caution">
    <text evidence="9">The sequence shown here is derived from an EMBL/GenBank/DDBJ whole genome shotgun (WGS) entry which is preliminary data.</text>
</comment>
<dbReference type="InterPro" id="IPR012394">
    <property type="entry name" value="Aldehyde_DH_NAD(P)"/>
</dbReference>
<dbReference type="Pfam" id="PF00171">
    <property type="entry name" value="Aldedh"/>
    <property type="match status" value="1"/>
</dbReference>
<dbReference type="InterPro" id="IPR015590">
    <property type="entry name" value="Aldehyde_DH_dom"/>
</dbReference>
<evidence type="ECO:0000256" key="1">
    <source>
        <dbReference type="ARBA" id="ARBA00009986"/>
    </source>
</evidence>
<dbReference type="AlphaFoldDB" id="A0A0D0PHG6"/>
<dbReference type="InterPro" id="IPR016163">
    <property type="entry name" value="Ald_DH_C"/>
</dbReference>
<protein>
    <recommendedName>
        <fullName evidence="4">Aldehyde dehydrogenase</fullName>
    </recommendedName>
</protein>
<evidence type="ECO:0000259" key="8">
    <source>
        <dbReference type="Pfam" id="PF00171"/>
    </source>
</evidence>
<dbReference type="PROSITE" id="PS00687">
    <property type="entry name" value="ALDEHYDE_DEHYDR_GLU"/>
    <property type="match status" value="1"/>
</dbReference>
<dbReference type="PANTHER" id="PTHR43570">
    <property type="entry name" value="ALDEHYDE DEHYDROGENASE"/>
    <property type="match status" value="1"/>
</dbReference>
<comment type="similarity">
    <text evidence="1 4 7">Belongs to the aldehyde dehydrogenase family.</text>
</comment>
<dbReference type="PATRIC" id="fig|294.124.peg.3527"/>
<sequence>MSILGHHDTAVSAEQLAAALARMKRAHLDEGPPSLALRRDRLDRAIALLLDNREAIVAAVSADFGHRSREQTLLTDIAGSVASLKHCREHLAEWAQSEPHPAPFPGCEARVEYQPLGVVGVISPWNFPVVLAFGPLASIFAAGNRAMLKPSELTPRTSALLAELIARYFDEHELTTVLGGAELGALFSAQPFDHLIFTGGTSVARHIMRAASDNLVPVTLELGGKSPVLVSRSADLATVVQRVMTVKTLNAGQICLAPDYVLLPQEWLEDFTVEAIRFVAQMYPTLRDNPDYTSIINPRNFGRLQGYLVDAHAKGARLIEINPEQEDLNDREIRKIAPTLVLNPNEHMQVMREEIFGPLLPIKTYQDFATAIDYVNGQPRPLAAYYFGEDASERQQVLQRTTSGGVVINDVMSHVLFEALPFGGVGHAGMGAYHGAHGFRTFSHAKAVVVQSPVGESNLAMRAPYGPMVHGLLDQLLTAH</sequence>
<name>A0A0D0PHG6_PSEFL</name>
<evidence type="ECO:0000313" key="10">
    <source>
        <dbReference type="Proteomes" id="UP000032101"/>
    </source>
</evidence>
<dbReference type="Gene3D" id="3.40.605.10">
    <property type="entry name" value="Aldehyde Dehydrogenase, Chain A, domain 1"/>
    <property type="match status" value="1"/>
</dbReference>
<proteinExistence type="inferred from homology"/>